<keyword evidence="3" id="KW-1185">Reference proteome</keyword>
<organism evidence="2 3">
    <name type="scientific">Lutibacter agarilyticus</name>
    <dbReference type="NCBI Taxonomy" id="1109740"/>
    <lineage>
        <taxon>Bacteria</taxon>
        <taxon>Pseudomonadati</taxon>
        <taxon>Bacteroidota</taxon>
        <taxon>Flavobacteriia</taxon>
        <taxon>Flavobacteriales</taxon>
        <taxon>Flavobacteriaceae</taxon>
        <taxon>Lutibacter</taxon>
    </lineage>
</organism>
<dbReference type="Proteomes" id="UP000198384">
    <property type="component" value="Unassembled WGS sequence"/>
</dbReference>
<evidence type="ECO:0000259" key="1">
    <source>
        <dbReference type="Pfam" id="PF08768"/>
    </source>
</evidence>
<accession>A0A238W3A7</accession>
<protein>
    <recommendedName>
        <fullName evidence="1">THAP4-like heme-binding domain-containing protein</fullName>
    </recommendedName>
</protein>
<dbReference type="SUPFAM" id="SSF50814">
    <property type="entry name" value="Lipocalins"/>
    <property type="match status" value="1"/>
</dbReference>
<dbReference type="InterPro" id="IPR012674">
    <property type="entry name" value="Calycin"/>
</dbReference>
<dbReference type="Pfam" id="PF08768">
    <property type="entry name" value="THAP4_heme-bd"/>
    <property type="match status" value="1"/>
</dbReference>
<sequence>MSEIIEINYGPLAALIGVWKGDKGIDIAPESDGTEENPYYETITFEEGGDLTNGEEQVLAVLHYRKIVKRKSDDGIFHDETGYWMWDAKENVIMHSLNIPRAVSLLAGAKLNDSNYKNGKLSIDISAGIDNEDWGIVQSPFMKQKALTKNYRQELTVENGKMICSETTMLEIYGRAFEHTDKNELTLQS</sequence>
<dbReference type="AlphaFoldDB" id="A0A238W3A7"/>
<dbReference type="InterPro" id="IPR014878">
    <property type="entry name" value="THAP4-like_heme-bd"/>
</dbReference>
<dbReference type="RefSeq" id="WP_089380508.1">
    <property type="nucleotide sequence ID" value="NZ_FZNT01000002.1"/>
</dbReference>
<dbReference type="OrthoDB" id="9784808at2"/>
<name>A0A238W3A7_9FLAO</name>
<proteinExistence type="predicted"/>
<evidence type="ECO:0000313" key="3">
    <source>
        <dbReference type="Proteomes" id="UP000198384"/>
    </source>
</evidence>
<feature type="domain" description="THAP4-like heme-binding" evidence="1">
    <location>
        <begin position="9"/>
        <end position="186"/>
    </location>
</feature>
<evidence type="ECO:0000313" key="2">
    <source>
        <dbReference type="EMBL" id="SNR40179.1"/>
    </source>
</evidence>
<dbReference type="Gene3D" id="2.40.128.20">
    <property type="match status" value="1"/>
</dbReference>
<gene>
    <name evidence="2" type="ORF">SAMN06265371_102322</name>
</gene>
<dbReference type="EMBL" id="FZNT01000002">
    <property type="protein sequence ID" value="SNR40179.1"/>
    <property type="molecule type" value="Genomic_DNA"/>
</dbReference>
<reference evidence="2 3" key="1">
    <citation type="submission" date="2017-06" db="EMBL/GenBank/DDBJ databases">
        <authorList>
            <person name="Kim H.J."/>
            <person name="Triplett B.A."/>
        </authorList>
    </citation>
    <scope>NUCLEOTIDE SEQUENCE [LARGE SCALE GENOMIC DNA]</scope>
    <source>
        <strain evidence="2 3">DSM 29150</strain>
    </source>
</reference>